<proteinExistence type="predicted"/>
<organism evidence="2 3">
    <name type="scientific">Chitinimonas prasina</name>
    <dbReference type="NCBI Taxonomy" id="1434937"/>
    <lineage>
        <taxon>Bacteria</taxon>
        <taxon>Pseudomonadati</taxon>
        <taxon>Pseudomonadota</taxon>
        <taxon>Betaproteobacteria</taxon>
        <taxon>Neisseriales</taxon>
        <taxon>Chitinibacteraceae</taxon>
        <taxon>Chitinimonas</taxon>
    </lineage>
</organism>
<evidence type="ECO:0000256" key="1">
    <source>
        <dbReference type="ARBA" id="ARBA00022763"/>
    </source>
</evidence>
<comment type="caution">
    <text evidence="2">The sequence shown here is derived from an EMBL/GenBank/DDBJ whole genome shotgun (WGS) entry which is preliminary data.</text>
</comment>
<keyword evidence="3" id="KW-1185">Reference proteome</keyword>
<keyword evidence="1" id="KW-0227">DNA damage</keyword>
<dbReference type="InterPro" id="IPR047610">
    <property type="entry name" value="ImuA_translesion"/>
</dbReference>
<protein>
    <recommendedName>
        <fullName evidence="4">Translesion DNA synthesis-associated protein ImuA</fullName>
    </recommendedName>
</protein>
<sequence length="245" mass="25811">MKAALVDVLKHPGVWRGDGYSQTVVPTTPCGHERLAPLLPGAGWPLAAVTEVIASRAGCGELKLLLPALARLSQAGKQVLLIAPPQIPYAPAWQAAGVDLRRLTWVNPKTEHDALWAMEQSLREPACGAVIGWFDLALSDRNCRRLQLAAEQGGGSGFVLRHGRAENVSSPFGLRLGVESVAGGVAVQVLKRRGAAATQAVFLPHGHQPTPARHPATGPTHVVASTAPAFSTARRTASEPYAYAA</sequence>
<name>A0ABQ5YDC3_9NEIS</name>
<evidence type="ECO:0000313" key="3">
    <source>
        <dbReference type="Proteomes" id="UP001156706"/>
    </source>
</evidence>
<gene>
    <name evidence="2" type="ORF">GCM10007907_17520</name>
</gene>
<accession>A0ABQ5YDC3</accession>
<dbReference type="Proteomes" id="UP001156706">
    <property type="component" value="Unassembled WGS sequence"/>
</dbReference>
<dbReference type="NCBIfam" id="NF033429">
    <property type="entry name" value="ImuA_translesion"/>
    <property type="match status" value="1"/>
</dbReference>
<dbReference type="PANTHER" id="PTHR35369">
    <property type="entry name" value="BLR3025 PROTEIN-RELATED"/>
    <property type="match status" value="1"/>
</dbReference>
<dbReference type="EMBL" id="BSOG01000002">
    <property type="protein sequence ID" value="GLR12962.1"/>
    <property type="molecule type" value="Genomic_DNA"/>
</dbReference>
<dbReference type="RefSeq" id="WP_284196085.1">
    <property type="nucleotide sequence ID" value="NZ_BSOG01000002.1"/>
</dbReference>
<dbReference type="InterPro" id="IPR050356">
    <property type="entry name" value="SulA_CellDiv_inhibitor"/>
</dbReference>
<reference evidence="3" key="1">
    <citation type="journal article" date="2019" name="Int. J. Syst. Evol. Microbiol.">
        <title>The Global Catalogue of Microorganisms (GCM) 10K type strain sequencing project: providing services to taxonomists for standard genome sequencing and annotation.</title>
        <authorList>
            <consortium name="The Broad Institute Genomics Platform"/>
            <consortium name="The Broad Institute Genome Sequencing Center for Infectious Disease"/>
            <person name="Wu L."/>
            <person name="Ma J."/>
        </authorList>
    </citation>
    <scope>NUCLEOTIDE SEQUENCE [LARGE SCALE GENOMIC DNA]</scope>
    <source>
        <strain evidence="3">NBRC 110044</strain>
    </source>
</reference>
<evidence type="ECO:0000313" key="2">
    <source>
        <dbReference type="EMBL" id="GLR12962.1"/>
    </source>
</evidence>
<evidence type="ECO:0008006" key="4">
    <source>
        <dbReference type="Google" id="ProtNLM"/>
    </source>
</evidence>
<dbReference type="Gene3D" id="3.40.50.300">
    <property type="entry name" value="P-loop containing nucleotide triphosphate hydrolases"/>
    <property type="match status" value="1"/>
</dbReference>
<dbReference type="PANTHER" id="PTHR35369:SF3">
    <property type="entry name" value="TRANSLESION DNA SYNTHESIS-ASSOCIATED PROTEIN IMUA"/>
    <property type="match status" value="1"/>
</dbReference>
<dbReference type="PIRSF" id="PIRSF037290">
    <property type="entry name" value="UCP037290"/>
    <property type="match status" value="1"/>
</dbReference>
<dbReference type="SUPFAM" id="SSF52540">
    <property type="entry name" value="P-loop containing nucleoside triphosphate hydrolases"/>
    <property type="match status" value="1"/>
</dbReference>
<dbReference type="InterPro" id="IPR027417">
    <property type="entry name" value="P-loop_NTPase"/>
</dbReference>
<dbReference type="InterPro" id="IPR017166">
    <property type="entry name" value="UCP037290"/>
</dbReference>